<dbReference type="SUPFAM" id="SSF53448">
    <property type="entry name" value="Nucleotide-diphospho-sugar transferases"/>
    <property type="match status" value="1"/>
</dbReference>
<evidence type="ECO:0000313" key="2">
    <source>
        <dbReference type="EMBL" id="PSB02891.1"/>
    </source>
</evidence>
<evidence type="ECO:0000313" key="3">
    <source>
        <dbReference type="Proteomes" id="UP000238762"/>
    </source>
</evidence>
<dbReference type="Proteomes" id="UP000238762">
    <property type="component" value="Unassembled WGS sequence"/>
</dbReference>
<protein>
    <recommendedName>
        <fullName evidence="1">Glycosyltransferase 2-like domain-containing protein</fullName>
    </recommendedName>
</protein>
<dbReference type="EMBL" id="PVWJ01000046">
    <property type="protein sequence ID" value="PSB02891.1"/>
    <property type="molecule type" value="Genomic_DNA"/>
</dbReference>
<dbReference type="AlphaFoldDB" id="A0A2T1C3R4"/>
<feature type="domain" description="Glycosyltransferase 2-like" evidence="1">
    <location>
        <begin position="7"/>
        <end position="130"/>
    </location>
</feature>
<dbReference type="PANTHER" id="PTHR22916">
    <property type="entry name" value="GLYCOSYLTRANSFERASE"/>
    <property type="match status" value="1"/>
</dbReference>
<dbReference type="OrthoDB" id="9810303at2"/>
<dbReference type="RefSeq" id="WP_106288701.1">
    <property type="nucleotide sequence ID" value="NZ_CAWNTC010000034.1"/>
</dbReference>
<reference evidence="2 3" key="2">
    <citation type="submission" date="2018-03" db="EMBL/GenBank/DDBJ databases">
        <title>The ancient ancestry and fast evolution of plastids.</title>
        <authorList>
            <person name="Moore K.R."/>
            <person name="Magnabosco C."/>
            <person name="Momper L."/>
            <person name="Gold D.A."/>
            <person name="Bosak T."/>
            <person name="Fournier G.P."/>
        </authorList>
    </citation>
    <scope>NUCLEOTIDE SEQUENCE [LARGE SCALE GENOMIC DNA]</scope>
    <source>
        <strain evidence="2 3">CCAP 1448/3</strain>
    </source>
</reference>
<gene>
    <name evidence="2" type="ORF">C7B64_11015</name>
</gene>
<name>A0A2T1C3R4_9CYAN</name>
<comment type="caution">
    <text evidence="2">The sequence shown here is derived from an EMBL/GenBank/DDBJ whole genome shotgun (WGS) entry which is preliminary data.</text>
</comment>
<dbReference type="PANTHER" id="PTHR22916:SF3">
    <property type="entry name" value="UDP-GLCNAC:BETAGAL BETA-1,3-N-ACETYLGLUCOSAMINYLTRANSFERASE-LIKE PROTEIN 1"/>
    <property type="match status" value="1"/>
</dbReference>
<dbReference type="InterPro" id="IPR029044">
    <property type="entry name" value="Nucleotide-diphossugar_trans"/>
</dbReference>
<evidence type="ECO:0000259" key="1">
    <source>
        <dbReference type="Pfam" id="PF00535"/>
    </source>
</evidence>
<organism evidence="2 3">
    <name type="scientific">Merismopedia glauca CCAP 1448/3</name>
    <dbReference type="NCBI Taxonomy" id="1296344"/>
    <lineage>
        <taxon>Bacteria</taxon>
        <taxon>Bacillati</taxon>
        <taxon>Cyanobacteriota</taxon>
        <taxon>Cyanophyceae</taxon>
        <taxon>Synechococcales</taxon>
        <taxon>Merismopediaceae</taxon>
        <taxon>Merismopedia</taxon>
    </lineage>
</organism>
<dbReference type="GO" id="GO:0016758">
    <property type="term" value="F:hexosyltransferase activity"/>
    <property type="evidence" value="ECO:0007669"/>
    <property type="project" value="UniProtKB-ARBA"/>
</dbReference>
<proteinExistence type="predicted"/>
<accession>A0A2T1C3R4</accession>
<keyword evidence="3" id="KW-1185">Reference proteome</keyword>
<dbReference type="Gene3D" id="3.90.550.10">
    <property type="entry name" value="Spore Coat Polysaccharide Biosynthesis Protein SpsA, Chain A"/>
    <property type="match status" value="1"/>
</dbReference>
<sequence length="233" mass="26570">MNDRLVSVIIVVRNGDRYLRNAIESVLAQSYQPYEIIVVDGNSTDDTETIAKSYQQICYLRQTGAGIADAYNLGIDAAEGEFIAFLSHDDLWTQDKLTLQINYLLEHPDVQYTVARVKFFLEEGHAIPPGFREELLTGDRVGYIMETLVARKTLFSQIGKLNPNFSVAEDVDWFARANDRQVKNAALEQVLLHKRVHNTNLSLTSSVNNQNLLKLLKQSIERKRNLSRKKQDE</sequence>
<reference evidence="2 3" key="1">
    <citation type="submission" date="2018-02" db="EMBL/GenBank/DDBJ databases">
        <authorList>
            <person name="Cohen D.B."/>
            <person name="Kent A.D."/>
        </authorList>
    </citation>
    <scope>NUCLEOTIDE SEQUENCE [LARGE SCALE GENOMIC DNA]</scope>
    <source>
        <strain evidence="2 3">CCAP 1448/3</strain>
    </source>
</reference>
<dbReference type="InterPro" id="IPR001173">
    <property type="entry name" value="Glyco_trans_2-like"/>
</dbReference>
<dbReference type="Pfam" id="PF00535">
    <property type="entry name" value="Glycos_transf_2"/>
    <property type="match status" value="1"/>
</dbReference>